<evidence type="ECO:0000256" key="2">
    <source>
        <dbReference type="ARBA" id="ARBA00022475"/>
    </source>
</evidence>
<dbReference type="RefSeq" id="WP_254759919.1">
    <property type="nucleotide sequence ID" value="NZ_JANCLT010000009.1"/>
</dbReference>
<dbReference type="PANTHER" id="PTHR30249:SF17">
    <property type="entry name" value="HOLIN-LIKE PROTEIN CIDB"/>
    <property type="match status" value="1"/>
</dbReference>
<keyword evidence="3 6" id="KW-0812">Transmembrane</keyword>
<name>A0AA41XBT4_9BACI</name>
<protein>
    <submittedName>
        <fullName evidence="7">LrgB family protein</fullName>
    </submittedName>
</protein>
<dbReference type="EMBL" id="JANCLT010000009">
    <property type="protein sequence ID" value="MCP8969998.1"/>
    <property type="molecule type" value="Genomic_DNA"/>
</dbReference>
<evidence type="ECO:0000256" key="4">
    <source>
        <dbReference type="ARBA" id="ARBA00022989"/>
    </source>
</evidence>
<feature type="transmembrane region" description="Helical" evidence="6">
    <location>
        <begin position="197"/>
        <end position="218"/>
    </location>
</feature>
<sequence length="222" mass="23645">MGIVLTVFLYEIGRRLYQRIPSPLTMPVLTAAAMLMAVLLFLQIPYHTYIEQGGSWMTKLLGPGIVALAIPLYKQRGILKRYAVPILGGAVVGTLVAIMSDLVISFFLGADQSLILTMLPKSVTMPVAMSVSEEIGGIPSLTAVFVIIAGITGVLTGPWLLQWSGVTSFIGKGISVGCSSHMMGVTQAMNRDEREGVIGSVTMTLAAVLTCVLGPLFARLFV</sequence>
<dbReference type="AlphaFoldDB" id="A0AA41XBT4"/>
<evidence type="ECO:0000313" key="8">
    <source>
        <dbReference type="Proteomes" id="UP001156102"/>
    </source>
</evidence>
<evidence type="ECO:0000313" key="7">
    <source>
        <dbReference type="EMBL" id="MCP8969998.1"/>
    </source>
</evidence>
<organism evidence="7 8">
    <name type="scientific">Ectobacillus ponti</name>
    <dbReference type="NCBI Taxonomy" id="2961894"/>
    <lineage>
        <taxon>Bacteria</taxon>
        <taxon>Bacillati</taxon>
        <taxon>Bacillota</taxon>
        <taxon>Bacilli</taxon>
        <taxon>Bacillales</taxon>
        <taxon>Bacillaceae</taxon>
        <taxon>Ectobacillus</taxon>
    </lineage>
</organism>
<comment type="caution">
    <text evidence="7">The sequence shown here is derived from an EMBL/GenBank/DDBJ whole genome shotgun (WGS) entry which is preliminary data.</text>
</comment>
<dbReference type="Proteomes" id="UP001156102">
    <property type="component" value="Unassembled WGS sequence"/>
</dbReference>
<comment type="subcellular location">
    <subcellularLocation>
        <location evidence="1">Cell membrane</location>
        <topology evidence="1">Multi-pass membrane protein</topology>
    </subcellularLocation>
</comment>
<feature type="transmembrane region" description="Helical" evidence="6">
    <location>
        <begin position="56"/>
        <end position="73"/>
    </location>
</feature>
<feature type="transmembrane region" description="Helical" evidence="6">
    <location>
        <begin position="85"/>
        <end position="108"/>
    </location>
</feature>
<evidence type="ECO:0000256" key="3">
    <source>
        <dbReference type="ARBA" id="ARBA00022692"/>
    </source>
</evidence>
<keyword evidence="8" id="KW-1185">Reference proteome</keyword>
<evidence type="ECO:0000256" key="5">
    <source>
        <dbReference type="ARBA" id="ARBA00023136"/>
    </source>
</evidence>
<dbReference type="GO" id="GO:0005886">
    <property type="term" value="C:plasma membrane"/>
    <property type="evidence" value="ECO:0007669"/>
    <property type="project" value="UniProtKB-SubCell"/>
</dbReference>
<dbReference type="PANTHER" id="PTHR30249">
    <property type="entry name" value="PUTATIVE SEROTONIN TRANSPORTER"/>
    <property type="match status" value="1"/>
</dbReference>
<accession>A0AA41XBT4</accession>
<feature type="transmembrane region" description="Helical" evidence="6">
    <location>
        <begin position="138"/>
        <end position="161"/>
    </location>
</feature>
<keyword evidence="2" id="KW-1003">Cell membrane</keyword>
<gene>
    <name evidence="7" type="ORF">NK662_15860</name>
</gene>
<feature type="transmembrane region" description="Helical" evidence="6">
    <location>
        <begin position="24"/>
        <end position="44"/>
    </location>
</feature>
<dbReference type="Pfam" id="PF04172">
    <property type="entry name" value="LrgB"/>
    <property type="match status" value="1"/>
</dbReference>
<keyword evidence="4 6" id="KW-1133">Transmembrane helix</keyword>
<dbReference type="InterPro" id="IPR007300">
    <property type="entry name" value="CidB/LrgB"/>
</dbReference>
<evidence type="ECO:0000256" key="1">
    <source>
        <dbReference type="ARBA" id="ARBA00004651"/>
    </source>
</evidence>
<reference evidence="7" key="1">
    <citation type="submission" date="2022-07" db="EMBL/GenBank/DDBJ databases">
        <authorList>
            <person name="Li W.-J."/>
            <person name="Deng Q.-Q."/>
        </authorList>
    </citation>
    <scope>NUCLEOTIDE SEQUENCE</scope>
    <source>
        <strain evidence="7">SYSU M60031</strain>
    </source>
</reference>
<evidence type="ECO:0000256" key="6">
    <source>
        <dbReference type="SAM" id="Phobius"/>
    </source>
</evidence>
<proteinExistence type="predicted"/>
<keyword evidence="5 6" id="KW-0472">Membrane</keyword>